<evidence type="ECO:0000256" key="1">
    <source>
        <dbReference type="SAM" id="MobiDB-lite"/>
    </source>
</evidence>
<feature type="region of interest" description="Disordered" evidence="1">
    <location>
        <begin position="43"/>
        <end position="81"/>
    </location>
</feature>
<gene>
    <name evidence="2" type="ORF">NC99_32390</name>
</gene>
<organism evidence="2 3">
    <name type="scientific">Sunxiuqinia dokdonensis</name>
    <dbReference type="NCBI Taxonomy" id="1409788"/>
    <lineage>
        <taxon>Bacteria</taxon>
        <taxon>Pseudomonadati</taxon>
        <taxon>Bacteroidota</taxon>
        <taxon>Bacteroidia</taxon>
        <taxon>Marinilabiliales</taxon>
        <taxon>Prolixibacteraceae</taxon>
        <taxon>Sunxiuqinia</taxon>
    </lineage>
</organism>
<proteinExistence type="predicted"/>
<evidence type="ECO:0000313" key="3">
    <source>
        <dbReference type="Proteomes" id="UP000036958"/>
    </source>
</evidence>
<dbReference type="AlphaFoldDB" id="A0A0L8V6G3"/>
<protein>
    <submittedName>
        <fullName evidence="2">Uncharacterized protein</fullName>
    </submittedName>
</protein>
<dbReference type="STRING" id="1409788.NC99_32390"/>
<reference evidence="3" key="1">
    <citation type="submission" date="2015-07" db="EMBL/GenBank/DDBJ databases">
        <title>Genome sequencing of Sunxiuqinia dokdonensis strain SK.</title>
        <authorList>
            <person name="Ahn S."/>
            <person name="Kim B.-C."/>
        </authorList>
    </citation>
    <scope>NUCLEOTIDE SEQUENCE [LARGE SCALE GENOMIC DNA]</scope>
    <source>
        <strain evidence="3">SK</strain>
    </source>
</reference>
<evidence type="ECO:0000313" key="2">
    <source>
        <dbReference type="EMBL" id="KOH43948.1"/>
    </source>
</evidence>
<sequence length="81" mass="9365">MNTIELKNKIVQKIDSLNDEEFERVYQQLQEILQSAAPYQLSEEENEAIDSALKASEDGGTYSHDDIRSEAKKKYPNLKFK</sequence>
<keyword evidence="3" id="KW-1185">Reference proteome</keyword>
<dbReference type="OrthoDB" id="1123145at2"/>
<name>A0A0L8V6G3_9BACT</name>
<feature type="compositionally biased region" description="Basic and acidic residues" evidence="1">
    <location>
        <begin position="63"/>
        <end position="73"/>
    </location>
</feature>
<dbReference type="RefSeq" id="WP_053185264.1">
    <property type="nucleotide sequence ID" value="NZ_LGIA01000174.1"/>
</dbReference>
<dbReference type="Proteomes" id="UP000036958">
    <property type="component" value="Unassembled WGS sequence"/>
</dbReference>
<accession>A0A0L8V6G3</accession>
<dbReference type="EMBL" id="LGIA01000174">
    <property type="protein sequence ID" value="KOH43948.1"/>
    <property type="molecule type" value="Genomic_DNA"/>
</dbReference>
<comment type="caution">
    <text evidence="2">The sequence shown here is derived from an EMBL/GenBank/DDBJ whole genome shotgun (WGS) entry which is preliminary data.</text>
</comment>